<organism evidence="13 14">
    <name type="scientific">Ambispora leptoticha</name>
    <dbReference type="NCBI Taxonomy" id="144679"/>
    <lineage>
        <taxon>Eukaryota</taxon>
        <taxon>Fungi</taxon>
        <taxon>Fungi incertae sedis</taxon>
        <taxon>Mucoromycota</taxon>
        <taxon>Glomeromycotina</taxon>
        <taxon>Glomeromycetes</taxon>
        <taxon>Archaeosporales</taxon>
        <taxon>Ambisporaceae</taxon>
        <taxon>Ambispora</taxon>
    </lineage>
</organism>
<dbReference type="InterPro" id="IPR000219">
    <property type="entry name" value="DH_dom"/>
</dbReference>
<dbReference type="InterPro" id="IPR001849">
    <property type="entry name" value="PH_domain"/>
</dbReference>
<dbReference type="SMART" id="SM00064">
    <property type="entry name" value="FYVE"/>
    <property type="match status" value="1"/>
</dbReference>
<dbReference type="InterPro" id="IPR017455">
    <property type="entry name" value="Znf_FYVE-rel"/>
</dbReference>
<evidence type="ECO:0000256" key="6">
    <source>
        <dbReference type="ARBA" id="ARBA00022833"/>
    </source>
</evidence>
<name>A0A9N8Z0L0_9GLOM</name>
<feature type="domain" description="PH" evidence="10">
    <location>
        <begin position="609"/>
        <end position="705"/>
    </location>
</feature>
<dbReference type="SUPFAM" id="SSF48065">
    <property type="entry name" value="DBL homology domain (DH-domain)"/>
    <property type="match status" value="1"/>
</dbReference>
<keyword evidence="4" id="KW-0479">Metal-binding</keyword>
<dbReference type="InterPro" id="IPR055251">
    <property type="entry name" value="SOS1_NGEF_PH"/>
</dbReference>
<evidence type="ECO:0000256" key="2">
    <source>
        <dbReference type="ARBA" id="ARBA00022490"/>
    </source>
</evidence>
<dbReference type="PROSITE" id="PS50010">
    <property type="entry name" value="DH_2"/>
    <property type="match status" value="1"/>
</dbReference>
<dbReference type="InterPro" id="IPR013083">
    <property type="entry name" value="Znf_RING/FYVE/PHD"/>
</dbReference>
<keyword evidence="7" id="KW-0206">Cytoskeleton</keyword>
<keyword evidence="2" id="KW-0963">Cytoplasm</keyword>
<dbReference type="Pfam" id="PF00621">
    <property type="entry name" value="RhoGEF"/>
    <property type="match status" value="1"/>
</dbReference>
<dbReference type="InterPro" id="IPR035899">
    <property type="entry name" value="DBL_dom_sf"/>
</dbReference>
<dbReference type="SMART" id="SM00233">
    <property type="entry name" value="PH"/>
    <property type="match status" value="1"/>
</dbReference>
<evidence type="ECO:0000313" key="13">
    <source>
        <dbReference type="EMBL" id="CAG8468194.1"/>
    </source>
</evidence>
<reference evidence="13" key="1">
    <citation type="submission" date="2021-06" db="EMBL/GenBank/DDBJ databases">
        <authorList>
            <person name="Kallberg Y."/>
            <person name="Tangrot J."/>
            <person name="Rosling A."/>
        </authorList>
    </citation>
    <scope>NUCLEOTIDE SEQUENCE</scope>
    <source>
        <strain evidence="13">FL130A</strain>
    </source>
</reference>
<evidence type="ECO:0000259" key="11">
    <source>
        <dbReference type="PROSITE" id="PS50010"/>
    </source>
</evidence>
<dbReference type="OrthoDB" id="660555at2759"/>
<evidence type="ECO:0000259" key="12">
    <source>
        <dbReference type="PROSITE" id="PS50178"/>
    </source>
</evidence>
<dbReference type="GO" id="GO:0008270">
    <property type="term" value="F:zinc ion binding"/>
    <property type="evidence" value="ECO:0007669"/>
    <property type="project" value="UniProtKB-KW"/>
</dbReference>
<comment type="caution">
    <text evidence="13">The sequence shown here is derived from an EMBL/GenBank/DDBJ whole genome shotgun (WGS) entry which is preliminary data.</text>
</comment>
<dbReference type="GO" id="GO:0005737">
    <property type="term" value="C:cytoplasm"/>
    <property type="evidence" value="ECO:0007669"/>
    <property type="project" value="TreeGrafter"/>
</dbReference>
<dbReference type="InterPro" id="IPR011993">
    <property type="entry name" value="PH-like_dom_sf"/>
</dbReference>
<dbReference type="Gene3D" id="1.20.900.10">
    <property type="entry name" value="Dbl homology (DH) domain"/>
    <property type="match status" value="1"/>
</dbReference>
<protein>
    <submittedName>
        <fullName evidence="13">9699_t:CDS:1</fullName>
    </submittedName>
</protein>
<evidence type="ECO:0000256" key="7">
    <source>
        <dbReference type="ARBA" id="ARBA00023212"/>
    </source>
</evidence>
<dbReference type="PROSITE" id="PS50003">
    <property type="entry name" value="PH_DOMAIN"/>
    <property type="match status" value="1"/>
</dbReference>
<evidence type="ECO:0000256" key="5">
    <source>
        <dbReference type="ARBA" id="ARBA00022771"/>
    </source>
</evidence>
<evidence type="ECO:0000256" key="1">
    <source>
        <dbReference type="ARBA" id="ARBA00004245"/>
    </source>
</evidence>
<evidence type="ECO:0000256" key="9">
    <source>
        <dbReference type="SAM" id="MobiDB-lite"/>
    </source>
</evidence>
<dbReference type="InterPro" id="IPR000306">
    <property type="entry name" value="Znf_FYVE"/>
</dbReference>
<dbReference type="PROSITE" id="PS50178">
    <property type="entry name" value="ZF_FYVE"/>
    <property type="match status" value="1"/>
</dbReference>
<dbReference type="PANTHER" id="PTHR12673:SF159">
    <property type="entry name" value="LD03170P"/>
    <property type="match status" value="1"/>
</dbReference>
<dbReference type="CDD" id="cd00160">
    <property type="entry name" value="RhoGEF"/>
    <property type="match status" value="1"/>
</dbReference>
<feature type="region of interest" description="Disordered" evidence="9">
    <location>
        <begin position="122"/>
        <end position="141"/>
    </location>
</feature>
<dbReference type="Gene3D" id="2.30.29.30">
    <property type="entry name" value="Pleckstrin-homology domain (PH domain)/Phosphotyrosine-binding domain (PTB)"/>
    <property type="match status" value="1"/>
</dbReference>
<dbReference type="GO" id="GO:0005856">
    <property type="term" value="C:cytoskeleton"/>
    <property type="evidence" value="ECO:0007669"/>
    <property type="project" value="UniProtKB-SubCell"/>
</dbReference>
<keyword evidence="14" id="KW-1185">Reference proteome</keyword>
<sequence length="965" mass="110113">MESTKNNDAKKNAIRAQKPLRVNTKITQLINHESATGNNSIPSSISPTFRRTILPNQRQSWVFNKPPPIPETPSVVLPTPILDKNGLSARSRLSIIMQKGPGDKRISNGNSEVPKSLEELFRRPDNSNEVDNNNNQFSDGYRSVEPISILKRPLSHASTSTTQDSDYDTLSDSIYTSNRDSITTDSTSTLSSSPIQNDHIISEQINVSRHISFQPLSLIKEDNNRRPHRYSIPPSSSGSPNNIKNSRNTVLTSRRASVPLYTSLENVSENPFSDGSENMPLTPITPFTVFEEDEYEEYEANYGGDEPKKEEQMQQSKNSDPNSNHPRRDSSYCTDENDALNLLLLRSSISSAKSASMLNAQLKSRGSVRLRMNLMMQKRHNIAWEILTTERHYVDCLLLIQRLFLKPLLQSLSTANPILTKKSINKIFANLLDLVSLNTELLRRLEDRIMGGSQESTIDDDITWNPEIGCVGDIFLDMGPFFKMYSLYVKNFNSALAAIDVQLRENPTFSSFLRDVIKTGQCKGLTLQAYLIMPVQRIPRYKMLLEDLLKKTDENHLDYLNLKKAYQVIEHVATFVNETIRQHEMFITMLEIQKSLTGFDEVLLVPARTFIKRGTIKKICRRNHQDREFFLFSDILIYASPGIIENLYTFHRKIDLEDVTVISLEDTATMKHSFQIMSPKKSFTLYTDTLKEKEAWINAIRETKNEYLCAKRTLKIAEDNISMDRKDTFKRKRLVENYHAPVWVPDTSADRCMNCLDEFTIFRRKHHCRACGKIICHACSTRNFVIPGSSEQEDQIVRACDPCFFTMFPDAIRDEDIAPGVQVWNHKSSSLSANNSENKENDSISSKRSIEDSSFSSSSLVPNVRDLNLFTMRLWQSNASYVKWILVYSDGGMFALDAKKLKPIDLTLLPEKFFLELLAEQTQHQQEYSNPRDSLANCSIRLCDVCFLGIEPNRVIVNEEGGGWM</sequence>
<feature type="compositionally biased region" description="Polar residues" evidence="9">
    <location>
        <begin position="313"/>
        <end position="324"/>
    </location>
</feature>
<dbReference type="InterPro" id="IPR011011">
    <property type="entry name" value="Znf_FYVE_PHD"/>
</dbReference>
<proteinExistence type="predicted"/>
<dbReference type="SMART" id="SM00325">
    <property type="entry name" value="RhoGEF"/>
    <property type="match status" value="1"/>
</dbReference>
<dbReference type="Gene3D" id="3.30.40.10">
    <property type="entry name" value="Zinc/RING finger domain, C3HC4 (zinc finger)"/>
    <property type="match status" value="1"/>
</dbReference>
<accession>A0A9N8Z0L0</accession>
<feature type="region of interest" description="Disordered" evidence="9">
    <location>
        <begin position="218"/>
        <end position="251"/>
    </location>
</feature>
<feature type="compositionally biased region" description="Low complexity" evidence="9">
    <location>
        <begin position="231"/>
        <end position="246"/>
    </location>
</feature>
<feature type="region of interest" description="Disordered" evidence="9">
    <location>
        <begin position="302"/>
        <end position="332"/>
    </location>
</feature>
<dbReference type="GO" id="GO:0005085">
    <property type="term" value="F:guanyl-nucleotide exchange factor activity"/>
    <property type="evidence" value="ECO:0007669"/>
    <property type="project" value="UniProtKB-KW"/>
</dbReference>
<evidence type="ECO:0000256" key="3">
    <source>
        <dbReference type="ARBA" id="ARBA00022658"/>
    </source>
</evidence>
<dbReference type="SUPFAM" id="SSF50729">
    <property type="entry name" value="PH domain-like"/>
    <property type="match status" value="1"/>
</dbReference>
<evidence type="ECO:0000313" key="14">
    <source>
        <dbReference type="Proteomes" id="UP000789508"/>
    </source>
</evidence>
<dbReference type="InterPro" id="IPR051092">
    <property type="entry name" value="FYVE_RhoGEF_PH"/>
</dbReference>
<evidence type="ECO:0000256" key="4">
    <source>
        <dbReference type="ARBA" id="ARBA00022723"/>
    </source>
</evidence>
<dbReference type="Pfam" id="PF22697">
    <property type="entry name" value="SOS1_NGEF_PH"/>
    <property type="match status" value="1"/>
</dbReference>
<keyword evidence="5 8" id="KW-0863">Zinc-finger</keyword>
<dbReference type="Proteomes" id="UP000789508">
    <property type="component" value="Unassembled WGS sequence"/>
</dbReference>
<keyword evidence="6" id="KW-0862">Zinc</keyword>
<evidence type="ECO:0000256" key="8">
    <source>
        <dbReference type="PROSITE-ProRule" id="PRU00091"/>
    </source>
</evidence>
<dbReference type="PANTHER" id="PTHR12673">
    <property type="entry name" value="FACIOGENITAL DYSPLASIA PROTEIN"/>
    <property type="match status" value="1"/>
</dbReference>
<dbReference type="Pfam" id="PF01363">
    <property type="entry name" value="FYVE"/>
    <property type="match status" value="1"/>
</dbReference>
<feature type="domain" description="DH" evidence="11">
    <location>
        <begin position="378"/>
        <end position="579"/>
    </location>
</feature>
<keyword evidence="3" id="KW-0344">Guanine-nucleotide releasing factor</keyword>
<feature type="domain" description="FYVE-type" evidence="12">
    <location>
        <begin position="746"/>
        <end position="808"/>
    </location>
</feature>
<comment type="subcellular location">
    <subcellularLocation>
        <location evidence="1">Cytoplasm</location>
        <location evidence="1">Cytoskeleton</location>
    </subcellularLocation>
</comment>
<dbReference type="EMBL" id="CAJVPS010000233">
    <property type="protein sequence ID" value="CAG8468194.1"/>
    <property type="molecule type" value="Genomic_DNA"/>
</dbReference>
<dbReference type="SUPFAM" id="SSF57903">
    <property type="entry name" value="FYVE/PHD zinc finger"/>
    <property type="match status" value="1"/>
</dbReference>
<gene>
    <name evidence="13" type="ORF">ALEPTO_LOCUS1882</name>
</gene>
<evidence type="ECO:0000259" key="10">
    <source>
        <dbReference type="PROSITE" id="PS50003"/>
    </source>
</evidence>
<dbReference type="AlphaFoldDB" id="A0A9N8Z0L0"/>
<feature type="non-terminal residue" evidence="13">
    <location>
        <position position="965"/>
    </location>
</feature>